<proteinExistence type="predicted"/>
<dbReference type="AlphaFoldDB" id="A0A2T0HMX6"/>
<keyword evidence="1" id="KW-0472">Membrane</keyword>
<keyword evidence="1" id="KW-1133">Transmembrane helix</keyword>
<accession>A0A2T0HMX6</accession>
<sequence length="211" mass="22947">MESNNELFEQIKMDVFSSLGIKLSNQDPIFAMVMANQAAMRTFSAPIVEAIESIPGVLESSLNTIADAVEEAEKSSAQLTIETKGVLAALAKVELDSAHRRITDAVERSVDSAVSASLQRVQGEVVKLEASLRSVGTDPQGKKTFTANIILTGAVFCLIVFFSFASYLLYDVGIDNRNAANFWRSKYSDQQEVIGTLPASYKKLFDGPGKR</sequence>
<protein>
    <submittedName>
        <fullName evidence="2">Uncharacterized protein</fullName>
    </submittedName>
</protein>
<dbReference type="RefSeq" id="WP_106118590.1">
    <property type="nucleotide sequence ID" value="NZ_PVUH01000030.1"/>
</dbReference>
<gene>
    <name evidence="2" type="ORF">C7A10_28745</name>
</gene>
<evidence type="ECO:0000313" key="2">
    <source>
        <dbReference type="EMBL" id="PRW84426.1"/>
    </source>
</evidence>
<dbReference type="Proteomes" id="UP000239731">
    <property type="component" value="Unassembled WGS sequence"/>
</dbReference>
<organism evidence="2 3">
    <name type="scientific">Pseudomonas fluorescens</name>
    <dbReference type="NCBI Taxonomy" id="294"/>
    <lineage>
        <taxon>Bacteria</taxon>
        <taxon>Pseudomonadati</taxon>
        <taxon>Pseudomonadota</taxon>
        <taxon>Gammaproteobacteria</taxon>
        <taxon>Pseudomonadales</taxon>
        <taxon>Pseudomonadaceae</taxon>
        <taxon>Pseudomonas</taxon>
    </lineage>
</organism>
<keyword evidence="1" id="KW-0812">Transmembrane</keyword>
<evidence type="ECO:0000313" key="3">
    <source>
        <dbReference type="Proteomes" id="UP000239731"/>
    </source>
</evidence>
<feature type="transmembrane region" description="Helical" evidence="1">
    <location>
        <begin position="149"/>
        <end position="170"/>
    </location>
</feature>
<name>A0A2T0HMX6_PSEFL</name>
<comment type="caution">
    <text evidence="2">The sequence shown here is derived from an EMBL/GenBank/DDBJ whole genome shotgun (WGS) entry which is preliminary data.</text>
</comment>
<evidence type="ECO:0000256" key="1">
    <source>
        <dbReference type="SAM" id="Phobius"/>
    </source>
</evidence>
<reference evidence="2 3" key="1">
    <citation type="submission" date="2018-03" db="EMBL/GenBank/DDBJ databases">
        <title>Blue discolouration in mozzarella cheese caused by Pseudomonas fluorescens.</title>
        <authorList>
            <person name="Chiesa F."/>
            <person name="Dalmasso A."/>
            <person name="Lomonaco S."/>
        </authorList>
    </citation>
    <scope>NUCLEOTIDE SEQUENCE [LARGE SCALE GENOMIC DNA]</scope>
    <source>
        <strain evidence="2 3">11293</strain>
    </source>
</reference>
<dbReference type="EMBL" id="PVUH01000030">
    <property type="protein sequence ID" value="PRW84426.1"/>
    <property type="molecule type" value="Genomic_DNA"/>
</dbReference>